<dbReference type="GO" id="GO:0005886">
    <property type="term" value="C:plasma membrane"/>
    <property type="evidence" value="ECO:0007669"/>
    <property type="project" value="UniProtKB-SubCell"/>
</dbReference>
<name>A0A2N3VG86_9NOCA</name>
<evidence type="ECO:0000256" key="2">
    <source>
        <dbReference type="ARBA" id="ARBA00022475"/>
    </source>
</evidence>
<dbReference type="PANTHER" id="PTHR23513">
    <property type="entry name" value="INTEGRAL MEMBRANE EFFLUX PROTEIN-RELATED"/>
    <property type="match status" value="1"/>
</dbReference>
<evidence type="ECO:0000256" key="6">
    <source>
        <dbReference type="SAM" id="MobiDB-lite"/>
    </source>
</evidence>
<keyword evidence="3 7" id="KW-0812">Transmembrane</keyword>
<keyword evidence="5 7" id="KW-0472">Membrane</keyword>
<dbReference type="AlphaFoldDB" id="A0A2N3VG86"/>
<feature type="transmembrane region" description="Helical" evidence="7">
    <location>
        <begin position="181"/>
        <end position="200"/>
    </location>
</feature>
<feature type="transmembrane region" description="Helical" evidence="7">
    <location>
        <begin position="320"/>
        <end position="340"/>
    </location>
</feature>
<feature type="transmembrane region" description="Helical" evidence="7">
    <location>
        <begin position="360"/>
        <end position="381"/>
    </location>
</feature>
<dbReference type="OrthoDB" id="145388at2"/>
<dbReference type="InterPro" id="IPR011701">
    <property type="entry name" value="MFS"/>
</dbReference>
<dbReference type="RefSeq" id="WP_101466535.1">
    <property type="nucleotide sequence ID" value="NZ_PJMW01000002.1"/>
</dbReference>
<evidence type="ECO:0000256" key="5">
    <source>
        <dbReference type="ARBA" id="ARBA00023136"/>
    </source>
</evidence>
<comment type="caution">
    <text evidence="8">The sequence shown here is derived from an EMBL/GenBank/DDBJ whole genome shotgun (WGS) entry which is preliminary data.</text>
</comment>
<feature type="transmembrane region" description="Helical" evidence="7">
    <location>
        <begin position="298"/>
        <end position="314"/>
    </location>
</feature>
<keyword evidence="2" id="KW-1003">Cell membrane</keyword>
<dbReference type="GO" id="GO:0022857">
    <property type="term" value="F:transmembrane transporter activity"/>
    <property type="evidence" value="ECO:0007669"/>
    <property type="project" value="InterPro"/>
</dbReference>
<feature type="transmembrane region" description="Helical" evidence="7">
    <location>
        <begin position="55"/>
        <end position="77"/>
    </location>
</feature>
<dbReference type="Proteomes" id="UP000233766">
    <property type="component" value="Unassembled WGS sequence"/>
</dbReference>
<evidence type="ECO:0000256" key="3">
    <source>
        <dbReference type="ARBA" id="ARBA00022692"/>
    </source>
</evidence>
<keyword evidence="9" id="KW-1185">Reference proteome</keyword>
<evidence type="ECO:0000313" key="8">
    <source>
        <dbReference type="EMBL" id="PKV80639.1"/>
    </source>
</evidence>
<dbReference type="InterPro" id="IPR036259">
    <property type="entry name" value="MFS_trans_sf"/>
</dbReference>
<dbReference type="CDD" id="cd06173">
    <property type="entry name" value="MFS_MefA_like"/>
    <property type="match status" value="1"/>
</dbReference>
<feature type="transmembrane region" description="Helical" evidence="7">
    <location>
        <begin position="89"/>
        <end position="109"/>
    </location>
</feature>
<sequence length="448" mass="47343">MALIGRFGALSISADYRRLWLAQATSSFGEYLFASTGTVWVAVQLFPASPRLPALIGMVILAASVPRIVIGPIAGVYADRWNSRKTMIVNDWIRVGIFAMLLGVVEFGAASPGRIFAAIVICTALSEVCAQFFNPSRAAVMHLVVPSDRRIEAASMSMFSLTGVAIVATGAGPALFGLFGARIAICVCIATYLTSYVMSVRVRGRYQPERQTAGRFRRDFSDGARSVWRVPMLRVVLLGACFYGVSLGINSSVLALFALKTLGVSPEHYGLLAMMFPVGNLVSAVFGVSLIRRVGVNRAYLPALSALGLGYIAYACVGQLVTACVVMLVCGSIFSVYIMCQGPILQESVSAGYMGRISAVFGPMVTITSAAATLFASQMLSYSAGQGLTAGDGSWGDPYRLLIIFGAAFLLAGGGGMFLVRTRANRASRSTPPSLSETTAGSLDEVGS</sequence>
<feature type="transmembrane region" description="Helical" evidence="7">
    <location>
        <begin position="154"/>
        <end position="175"/>
    </location>
</feature>
<evidence type="ECO:0000256" key="1">
    <source>
        <dbReference type="ARBA" id="ARBA00004651"/>
    </source>
</evidence>
<dbReference type="PANTHER" id="PTHR23513:SF6">
    <property type="entry name" value="MAJOR FACILITATOR SUPERFAMILY ASSOCIATED DOMAIN-CONTAINING PROTEIN"/>
    <property type="match status" value="1"/>
</dbReference>
<evidence type="ECO:0000256" key="4">
    <source>
        <dbReference type="ARBA" id="ARBA00022989"/>
    </source>
</evidence>
<protein>
    <submittedName>
        <fullName evidence="8">Transmembrane secretion effector</fullName>
    </submittedName>
</protein>
<keyword evidence="4 7" id="KW-1133">Transmembrane helix</keyword>
<gene>
    <name evidence="8" type="ORF">ATK86_5072</name>
</gene>
<feature type="transmembrane region" description="Helical" evidence="7">
    <location>
        <begin position="235"/>
        <end position="259"/>
    </location>
</feature>
<evidence type="ECO:0000256" key="7">
    <source>
        <dbReference type="SAM" id="Phobius"/>
    </source>
</evidence>
<feature type="region of interest" description="Disordered" evidence="6">
    <location>
        <begin position="428"/>
        <end position="448"/>
    </location>
</feature>
<reference evidence="8 9" key="1">
    <citation type="submission" date="2017-12" db="EMBL/GenBank/DDBJ databases">
        <title>Sequencing the genomes of 1000 Actinobacteria strains.</title>
        <authorList>
            <person name="Klenk H.-P."/>
        </authorList>
    </citation>
    <scope>NUCLEOTIDE SEQUENCE [LARGE SCALE GENOMIC DNA]</scope>
    <source>
        <strain evidence="8 9">DSM 44489</strain>
    </source>
</reference>
<proteinExistence type="predicted"/>
<feature type="transmembrane region" description="Helical" evidence="7">
    <location>
        <begin position="20"/>
        <end position="43"/>
    </location>
</feature>
<feature type="transmembrane region" description="Helical" evidence="7">
    <location>
        <begin position="271"/>
        <end position="291"/>
    </location>
</feature>
<feature type="compositionally biased region" description="Polar residues" evidence="6">
    <location>
        <begin position="428"/>
        <end position="441"/>
    </location>
</feature>
<dbReference type="Pfam" id="PF07690">
    <property type="entry name" value="MFS_1"/>
    <property type="match status" value="1"/>
</dbReference>
<evidence type="ECO:0000313" key="9">
    <source>
        <dbReference type="Proteomes" id="UP000233766"/>
    </source>
</evidence>
<comment type="subcellular location">
    <subcellularLocation>
        <location evidence="1">Cell membrane</location>
        <topology evidence="1">Multi-pass membrane protein</topology>
    </subcellularLocation>
</comment>
<organism evidence="8 9">
    <name type="scientific">Nocardia fluminea</name>
    <dbReference type="NCBI Taxonomy" id="134984"/>
    <lineage>
        <taxon>Bacteria</taxon>
        <taxon>Bacillati</taxon>
        <taxon>Actinomycetota</taxon>
        <taxon>Actinomycetes</taxon>
        <taxon>Mycobacteriales</taxon>
        <taxon>Nocardiaceae</taxon>
        <taxon>Nocardia</taxon>
    </lineage>
</organism>
<accession>A0A2N3VG86</accession>
<feature type="transmembrane region" description="Helical" evidence="7">
    <location>
        <begin position="401"/>
        <end position="420"/>
    </location>
</feature>
<dbReference type="EMBL" id="PJMW01000002">
    <property type="protein sequence ID" value="PKV80639.1"/>
    <property type="molecule type" value="Genomic_DNA"/>
</dbReference>
<feature type="transmembrane region" description="Helical" evidence="7">
    <location>
        <begin position="115"/>
        <end position="133"/>
    </location>
</feature>
<dbReference type="Gene3D" id="1.20.1250.20">
    <property type="entry name" value="MFS general substrate transporter like domains"/>
    <property type="match status" value="2"/>
</dbReference>
<dbReference type="SUPFAM" id="SSF103473">
    <property type="entry name" value="MFS general substrate transporter"/>
    <property type="match status" value="1"/>
</dbReference>